<dbReference type="GO" id="GO:0005737">
    <property type="term" value="C:cytoplasm"/>
    <property type="evidence" value="ECO:0007669"/>
    <property type="project" value="TreeGrafter"/>
</dbReference>
<comment type="caution">
    <text evidence="3">The sequence shown here is derived from an EMBL/GenBank/DDBJ whole genome shotgun (WGS) entry which is preliminary data.</text>
</comment>
<gene>
    <name evidence="3" type="ORF">SKAU_G00197910</name>
</gene>
<dbReference type="GO" id="GO:0051017">
    <property type="term" value="P:actin filament bundle assembly"/>
    <property type="evidence" value="ECO:0007669"/>
    <property type="project" value="TreeGrafter"/>
</dbReference>
<evidence type="ECO:0000256" key="2">
    <source>
        <dbReference type="ARBA" id="ARBA00023043"/>
    </source>
</evidence>
<sequence length="186" mass="21353">MDQSSLVCEETPREALRPVRETTSLRKERIVVLFLSHWKKSAYALTMRGKKCLEAQETGGKAVQKSLEKIPQEPQPQKTTGNGSACHFFRQRTAINKMIGNWRSLISNVPSRQIRRLNRQRATYSPEQFLPRVDGVPVDYNSLTLDLFMLGYFHILEQELPADERKMRTCSALRCSIMWAVSPGKL</sequence>
<keyword evidence="2" id="KW-0040">ANK repeat</keyword>
<dbReference type="Proteomes" id="UP001152622">
    <property type="component" value="Chromosome 6"/>
</dbReference>
<dbReference type="InterPro" id="IPR052420">
    <property type="entry name" value="Espin/Espin-like"/>
</dbReference>
<dbReference type="EMBL" id="JAINUF010000006">
    <property type="protein sequence ID" value="KAJ8356997.1"/>
    <property type="molecule type" value="Genomic_DNA"/>
</dbReference>
<name>A0A9Q1FEX5_SYNKA</name>
<dbReference type="PANTHER" id="PTHR24153">
    <property type="entry name" value="ESPIN"/>
    <property type="match status" value="1"/>
</dbReference>
<keyword evidence="1" id="KW-0677">Repeat</keyword>
<organism evidence="3 4">
    <name type="scientific">Synaphobranchus kaupii</name>
    <name type="common">Kaup's arrowtooth eel</name>
    <dbReference type="NCBI Taxonomy" id="118154"/>
    <lineage>
        <taxon>Eukaryota</taxon>
        <taxon>Metazoa</taxon>
        <taxon>Chordata</taxon>
        <taxon>Craniata</taxon>
        <taxon>Vertebrata</taxon>
        <taxon>Euteleostomi</taxon>
        <taxon>Actinopterygii</taxon>
        <taxon>Neopterygii</taxon>
        <taxon>Teleostei</taxon>
        <taxon>Anguilliformes</taxon>
        <taxon>Synaphobranchidae</taxon>
        <taxon>Synaphobranchus</taxon>
    </lineage>
</organism>
<evidence type="ECO:0000313" key="3">
    <source>
        <dbReference type="EMBL" id="KAJ8356997.1"/>
    </source>
</evidence>
<evidence type="ECO:0000313" key="4">
    <source>
        <dbReference type="Proteomes" id="UP001152622"/>
    </source>
</evidence>
<dbReference type="OrthoDB" id="10261302at2759"/>
<evidence type="ECO:0000256" key="1">
    <source>
        <dbReference type="ARBA" id="ARBA00022737"/>
    </source>
</evidence>
<dbReference type="GO" id="GO:0051015">
    <property type="term" value="F:actin filament binding"/>
    <property type="evidence" value="ECO:0007669"/>
    <property type="project" value="TreeGrafter"/>
</dbReference>
<keyword evidence="4" id="KW-1185">Reference proteome</keyword>
<dbReference type="PANTHER" id="PTHR24153:SF0">
    <property type="entry name" value="ESPIN-LIKE PROTEIN"/>
    <property type="match status" value="1"/>
</dbReference>
<reference evidence="3" key="1">
    <citation type="journal article" date="2023" name="Science">
        <title>Genome structures resolve the early diversification of teleost fishes.</title>
        <authorList>
            <person name="Parey E."/>
            <person name="Louis A."/>
            <person name="Montfort J."/>
            <person name="Bouchez O."/>
            <person name="Roques C."/>
            <person name="Iampietro C."/>
            <person name="Lluch J."/>
            <person name="Castinel A."/>
            <person name="Donnadieu C."/>
            <person name="Desvignes T."/>
            <person name="Floi Bucao C."/>
            <person name="Jouanno E."/>
            <person name="Wen M."/>
            <person name="Mejri S."/>
            <person name="Dirks R."/>
            <person name="Jansen H."/>
            <person name="Henkel C."/>
            <person name="Chen W.J."/>
            <person name="Zahm M."/>
            <person name="Cabau C."/>
            <person name="Klopp C."/>
            <person name="Thompson A.W."/>
            <person name="Robinson-Rechavi M."/>
            <person name="Braasch I."/>
            <person name="Lecointre G."/>
            <person name="Bobe J."/>
            <person name="Postlethwait J.H."/>
            <person name="Berthelot C."/>
            <person name="Roest Crollius H."/>
            <person name="Guiguen Y."/>
        </authorList>
    </citation>
    <scope>NUCLEOTIDE SEQUENCE</scope>
    <source>
        <strain evidence="3">WJC10195</strain>
    </source>
</reference>
<proteinExistence type="predicted"/>
<accession>A0A9Q1FEX5</accession>
<dbReference type="AlphaFoldDB" id="A0A9Q1FEX5"/>
<protein>
    <submittedName>
        <fullName evidence="3">Uncharacterized protein</fullName>
    </submittedName>
</protein>